<accession>K5WQX4</accession>
<dbReference type="Proteomes" id="UP000008370">
    <property type="component" value="Unassembled WGS sequence"/>
</dbReference>
<dbReference type="HOGENOM" id="CLU_1907416_0_0_1"/>
<reference evidence="2 3" key="1">
    <citation type="journal article" date="2012" name="BMC Genomics">
        <title>Comparative genomics of the white-rot fungi, Phanerochaete carnosa and P. chrysosporium, to elucidate the genetic basis of the distinct wood types they colonize.</title>
        <authorList>
            <person name="Suzuki H."/>
            <person name="MacDonald J."/>
            <person name="Syed K."/>
            <person name="Salamov A."/>
            <person name="Hori C."/>
            <person name="Aerts A."/>
            <person name="Henrissat B."/>
            <person name="Wiebenga A."/>
            <person name="vanKuyk P.A."/>
            <person name="Barry K."/>
            <person name="Lindquist E."/>
            <person name="LaButti K."/>
            <person name="Lapidus A."/>
            <person name="Lucas S."/>
            <person name="Coutinho P."/>
            <person name="Gong Y."/>
            <person name="Samejima M."/>
            <person name="Mahadevan R."/>
            <person name="Abou-Zaid M."/>
            <person name="de Vries R.P."/>
            <person name="Igarashi K."/>
            <person name="Yadav J.S."/>
            <person name="Grigoriev I.V."/>
            <person name="Master E.R."/>
        </authorList>
    </citation>
    <scope>NUCLEOTIDE SEQUENCE [LARGE SCALE GENOMIC DNA]</scope>
    <source>
        <strain evidence="2 3">HHB-10118-sp</strain>
    </source>
</reference>
<evidence type="ECO:0000256" key="1">
    <source>
        <dbReference type="SAM" id="MobiDB-lite"/>
    </source>
</evidence>
<feature type="region of interest" description="Disordered" evidence="1">
    <location>
        <begin position="1"/>
        <end position="133"/>
    </location>
</feature>
<dbReference type="GeneID" id="18911366"/>
<gene>
    <name evidence="2" type="ORF">PHACADRAFT_198816</name>
</gene>
<dbReference type="EMBL" id="JH930475">
    <property type="protein sequence ID" value="EKM52767.1"/>
    <property type="molecule type" value="Genomic_DNA"/>
</dbReference>
<evidence type="ECO:0000313" key="3">
    <source>
        <dbReference type="Proteomes" id="UP000008370"/>
    </source>
</evidence>
<evidence type="ECO:0000313" key="2">
    <source>
        <dbReference type="EMBL" id="EKM52767.1"/>
    </source>
</evidence>
<dbReference type="AlphaFoldDB" id="K5WQX4"/>
<name>K5WQX4_PHACS</name>
<sequence>MSRAALTPAKTAPIVASVTKNLRLGENVTSTEEYPPPPRRKNVDSDTAHASVQLARLPAWTSQSVVPGLSEEAARRHPPSLGNAGVAGAPDVGSGHPRLPSRPMERSEMGAAVVHVSRSAPGRPARALVDKRQ</sequence>
<dbReference type="KEGG" id="pco:PHACADRAFT_198816"/>
<proteinExistence type="predicted"/>
<dbReference type="RefSeq" id="XP_007399100.1">
    <property type="nucleotide sequence ID" value="XM_007399038.1"/>
</dbReference>
<protein>
    <submittedName>
        <fullName evidence="2">Uncharacterized protein</fullName>
    </submittedName>
</protein>
<organism evidence="2 3">
    <name type="scientific">Phanerochaete carnosa (strain HHB-10118-sp)</name>
    <name type="common">White-rot fungus</name>
    <name type="synonym">Peniophora carnosa</name>
    <dbReference type="NCBI Taxonomy" id="650164"/>
    <lineage>
        <taxon>Eukaryota</taxon>
        <taxon>Fungi</taxon>
        <taxon>Dikarya</taxon>
        <taxon>Basidiomycota</taxon>
        <taxon>Agaricomycotina</taxon>
        <taxon>Agaricomycetes</taxon>
        <taxon>Polyporales</taxon>
        <taxon>Phanerochaetaceae</taxon>
        <taxon>Phanerochaete</taxon>
    </lineage>
</organism>
<dbReference type="InParanoid" id="K5WQX4"/>
<keyword evidence="3" id="KW-1185">Reference proteome</keyword>